<dbReference type="Proteomes" id="UP001163828">
    <property type="component" value="Unassembled WGS sequence"/>
</dbReference>
<dbReference type="EMBL" id="MU790630">
    <property type="protein sequence ID" value="KAJ3996002.1"/>
    <property type="molecule type" value="Genomic_DNA"/>
</dbReference>
<feature type="signal peptide" evidence="2">
    <location>
        <begin position="1"/>
        <end position="19"/>
    </location>
</feature>
<keyword evidence="4" id="KW-1185">Reference proteome</keyword>
<organism evidence="3 4">
    <name type="scientific">Lentinula boryana</name>
    <dbReference type="NCBI Taxonomy" id="40481"/>
    <lineage>
        <taxon>Eukaryota</taxon>
        <taxon>Fungi</taxon>
        <taxon>Dikarya</taxon>
        <taxon>Basidiomycota</taxon>
        <taxon>Agaricomycotina</taxon>
        <taxon>Agaricomycetes</taxon>
        <taxon>Agaricomycetidae</taxon>
        <taxon>Agaricales</taxon>
        <taxon>Marasmiineae</taxon>
        <taxon>Omphalotaceae</taxon>
        <taxon>Lentinula</taxon>
    </lineage>
</organism>
<feature type="region of interest" description="Disordered" evidence="1">
    <location>
        <begin position="34"/>
        <end position="57"/>
    </location>
</feature>
<name>A0ABQ8QBU3_9AGAR</name>
<evidence type="ECO:0000313" key="4">
    <source>
        <dbReference type="Proteomes" id="UP001163828"/>
    </source>
</evidence>
<keyword evidence="2" id="KW-0732">Signal</keyword>
<reference evidence="3" key="1">
    <citation type="submission" date="2022-08" db="EMBL/GenBank/DDBJ databases">
        <authorList>
            <consortium name="DOE Joint Genome Institute"/>
            <person name="Min B."/>
            <person name="Riley R."/>
            <person name="Sierra-Patev S."/>
            <person name="Naranjo-Ortiz M."/>
            <person name="Looney B."/>
            <person name="Konkel Z."/>
            <person name="Slot J.C."/>
            <person name="Sakamoto Y."/>
            <person name="Steenwyk J.L."/>
            <person name="Rokas A."/>
            <person name="Carro J."/>
            <person name="Camarero S."/>
            <person name="Ferreira P."/>
            <person name="Molpeceres G."/>
            <person name="Ruiz-Duenas F.J."/>
            <person name="Serrano A."/>
            <person name="Henrissat B."/>
            <person name="Drula E."/>
            <person name="Hughes K.W."/>
            <person name="Mata J.L."/>
            <person name="Ishikawa N.K."/>
            <person name="Vargas-Isla R."/>
            <person name="Ushijima S."/>
            <person name="Smith C.A."/>
            <person name="Ahrendt S."/>
            <person name="Andreopoulos W."/>
            <person name="He G."/>
            <person name="Labutti K."/>
            <person name="Lipzen A."/>
            <person name="Ng V."/>
            <person name="Sandor L."/>
            <person name="Barry K."/>
            <person name="Martinez A.T."/>
            <person name="Xiao Y."/>
            <person name="Gibbons J.G."/>
            <person name="Terashima K."/>
            <person name="Hibbett D.S."/>
            <person name="Grigoriev I.V."/>
        </authorList>
    </citation>
    <scope>NUCLEOTIDE SEQUENCE</scope>
    <source>
        <strain evidence="3">TFB10827</strain>
    </source>
</reference>
<feature type="chain" id="PRO_5046577214" evidence="2">
    <location>
        <begin position="20"/>
        <end position="175"/>
    </location>
</feature>
<sequence length="175" mass="19478">MVNLCTFIAVFFALGTVLAAPILESHNLVVRVPNQEGSSVPSQPTTQGHNPGSKQGLSDEKKMISYLENNGHTSDEKSYGRSNTSRSSTMNSNLRIISRVLGPVLLGKIALEIYPYDRSCYWTTRKYLARMTLNKSLLIDPELLAVMCPSFGSWTSWSSIDRCSFVLHAKYDVKL</sequence>
<protein>
    <submittedName>
        <fullName evidence="3">Uncharacterized protein</fullName>
    </submittedName>
</protein>
<evidence type="ECO:0000256" key="1">
    <source>
        <dbReference type="SAM" id="MobiDB-lite"/>
    </source>
</evidence>
<accession>A0ABQ8QBU3</accession>
<evidence type="ECO:0000256" key="2">
    <source>
        <dbReference type="SAM" id="SignalP"/>
    </source>
</evidence>
<evidence type="ECO:0000313" key="3">
    <source>
        <dbReference type="EMBL" id="KAJ3996002.1"/>
    </source>
</evidence>
<comment type="caution">
    <text evidence="3">The sequence shown here is derived from an EMBL/GenBank/DDBJ whole genome shotgun (WGS) entry which is preliminary data.</text>
</comment>
<feature type="compositionally biased region" description="Polar residues" evidence="1">
    <location>
        <begin position="35"/>
        <end position="56"/>
    </location>
</feature>
<proteinExistence type="predicted"/>
<gene>
    <name evidence="3" type="ORF">F5050DRAFT_186350</name>
</gene>